<comment type="subcellular location">
    <subcellularLocation>
        <location evidence="5">Cytoplasm</location>
    </subcellularLocation>
</comment>
<keyword evidence="4 5" id="KW-0671">Queuosine biosynthesis</keyword>
<dbReference type="InterPro" id="IPR036100">
    <property type="entry name" value="QueA_sf"/>
</dbReference>
<dbReference type="EMBL" id="MFAF01000029">
    <property type="protein sequence ID" value="OGD78631.1"/>
    <property type="molecule type" value="Genomic_DNA"/>
</dbReference>
<proteinExistence type="inferred from homology"/>
<dbReference type="InterPro" id="IPR042118">
    <property type="entry name" value="QueA_dom1"/>
</dbReference>
<evidence type="ECO:0000256" key="2">
    <source>
        <dbReference type="ARBA" id="ARBA00022679"/>
    </source>
</evidence>
<dbReference type="NCBIfam" id="TIGR00113">
    <property type="entry name" value="queA"/>
    <property type="match status" value="1"/>
</dbReference>
<dbReference type="InterPro" id="IPR042119">
    <property type="entry name" value="QueA_dom2"/>
</dbReference>
<dbReference type="NCBIfam" id="NF001140">
    <property type="entry name" value="PRK00147.1"/>
    <property type="match status" value="1"/>
</dbReference>
<dbReference type="HAMAP" id="MF_00113">
    <property type="entry name" value="QueA"/>
    <property type="match status" value="1"/>
</dbReference>
<keyword evidence="6" id="KW-0413">Isomerase</keyword>
<comment type="function">
    <text evidence="5">Transfers and isomerizes the ribose moiety from AdoMet to the 7-aminomethyl group of 7-deazaguanine (preQ1-tRNA) to give epoxyqueuosine (oQ-tRNA).</text>
</comment>
<dbReference type="GO" id="GO:0051075">
    <property type="term" value="F:S-adenosylmethionine:tRNA ribosyltransferase-isomerase activity"/>
    <property type="evidence" value="ECO:0007669"/>
    <property type="project" value="UniProtKB-EC"/>
</dbReference>
<accession>A0A1F5FGB5</accession>
<keyword evidence="3 5" id="KW-0949">S-adenosyl-L-methionine</keyword>
<dbReference type="InterPro" id="IPR003699">
    <property type="entry name" value="QueA"/>
</dbReference>
<reference evidence="6 7" key="1">
    <citation type="journal article" date="2016" name="Nat. Commun.">
        <title>Thousands of microbial genomes shed light on interconnected biogeochemical processes in an aquifer system.</title>
        <authorList>
            <person name="Anantharaman K."/>
            <person name="Brown C.T."/>
            <person name="Hug L.A."/>
            <person name="Sharon I."/>
            <person name="Castelle C.J."/>
            <person name="Probst A.J."/>
            <person name="Thomas B.C."/>
            <person name="Singh A."/>
            <person name="Wilkins M.J."/>
            <person name="Karaoz U."/>
            <person name="Brodie E.L."/>
            <person name="Williams K.H."/>
            <person name="Hubbard S.S."/>
            <person name="Banfield J.F."/>
        </authorList>
    </citation>
    <scope>NUCLEOTIDE SEQUENCE [LARGE SCALE GENOMIC DNA]</scope>
</reference>
<comment type="pathway">
    <text evidence="5">tRNA modification; tRNA-queuosine biosynthesis.</text>
</comment>
<dbReference type="UniPathway" id="UPA00392"/>
<dbReference type="PANTHER" id="PTHR30307">
    <property type="entry name" value="S-ADENOSYLMETHIONINE:TRNA RIBOSYLTRANSFERASE-ISOMERASE"/>
    <property type="match status" value="1"/>
</dbReference>
<dbReference type="GO" id="GO:0005737">
    <property type="term" value="C:cytoplasm"/>
    <property type="evidence" value="ECO:0007669"/>
    <property type="project" value="UniProtKB-SubCell"/>
</dbReference>
<dbReference type="SUPFAM" id="SSF111337">
    <property type="entry name" value="QueA-like"/>
    <property type="match status" value="1"/>
</dbReference>
<evidence type="ECO:0000256" key="3">
    <source>
        <dbReference type="ARBA" id="ARBA00022691"/>
    </source>
</evidence>
<name>A0A1F5FGB5_9BACT</name>
<evidence type="ECO:0000313" key="6">
    <source>
        <dbReference type="EMBL" id="OGD78631.1"/>
    </source>
</evidence>
<comment type="catalytic activity">
    <reaction evidence="5">
        <text>7-aminomethyl-7-carbaguanosine(34) in tRNA + S-adenosyl-L-methionine = epoxyqueuosine(34) in tRNA + adenine + L-methionine + 2 H(+)</text>
        <dbReference type="Rhea" id="RHEA:32155"/>
        <dbReference type="Rhea" id="RHEA-COMP:10342"/>
        <dbReference type="Rhea" id="RHEA-COMP:18582"/>
        <dbReference type="ChEBI" id="CHEBI:15378"/>
        <dbReference type="ChEBI" id="CHEBI:16708"/>
        <dbReference type="ChEBI" id="CHEBI:57844"/>
        <dbReference type="ChEBI" id="CHEBI:59789"/>
        <dbReference type="ChEBI" id="CHEBI:82833"/>
        <dbReference type="ChEBI" id="CHEBI:194443"/>
        <dbReference type="EC" id="2.4.99.17"/>
    </reaction>
</comment>
<dbReference type="STRING" id="1817816.A2Y64_04810"/>
<dbReference type="EC" id="2.4.99.17" evidence="5"/>
<dbReference type="Pfam" id="PF02547">
    <property type="entry name" value="Queuosine_synth"/>
    <property type="match status" value="1"/>
</dbReference>
<gene>
    <name evidence="5" type="primary">queA</name>
    <name evidence="6" type="ORF">A2Y64_04810</name>
</gene>
<keyword evidence="1 5" id="KW-0963">Cytoplasm</keyword>
<organism evidence="6 7">
    <name type="scientific">Candidatus Coatesbacteria bacterium RBG_13_66_14</name>
    <dbReference type="NCBI Taxonomy" id="1817816"/>
    <lineage>
        <taxon>Bacteria</taxon>
        <taxon>Candidatus Coatesiibacteriota</taxon>
    </lineage>
</organism>
<dbReference type="AlphaFoldDB" id="A0A1F5FGB5"/>
<sequence length="348" mass="38169">MPISASDYDYELPRERIAQRPAERRDASRLMVLVGNRPPEHRLFTDLPKMLREGDVLVANDSRVIPARIRGVKREGGAEVEALLLRDLGDGRWTALAKPGKRLKLGTRIDFRGELFGEVLAKLEGGLVVLGLAGARPIGEILDEFGEAPLPPYIERPTGADSSDSRRYQTVYSRHPGSVAAPTAGLHFTPDLLERLRARGVEWLTLTLHVGYGTFAPLPEGDLTGHRLHTESYSLGKSTARGVNRARLEGRRVISVGTTAARVLEAASDETGLVTAASGETDLFIHPPYRFRAVDGLLTNFHLPRSSLVMLVAALVGRERILDAYREAIAEGYRFYSYGDATLLLPTG</sequence>
<comment type="caution">
    <text evidence="6">The sequence shown here is derived from an EMBL/GenBank/DDBJ whole genome shotgun (WGS) entry which is preliminary data.</text>
</comment>
<evidence type="ECO:0000313" key="7">
    <source>
        <dbReference type="Proteomes" id="UP000177187"/>
    </source>
</evidence>
<dbReference type="PANTHER" id="PTHR30307:SF0">
    <property type="entry name" value="S-ADENOSYLMETHIONINE:TRNA RIBOSYLTRANSFERASE-ISOMERASE"/>
    <property type="match status" value="1"/>
</dbReference>
<dbReference type="GO" id="GO:0008616">
    <property type="term" value="P:tRNA queuosine(34) biosynthetic process"/>
    <property type="evidence" value="ECO:0007669"/>
    <property type="project" value="UniProtKB-UniRule"/>
</dbReference>
<dbReference type="Gene3D" id="3.40.1780.10">
    <property type="entry name" value="QueA-like"/>
    <property type="match status" value="2"/>
</dbReference>
<protein>
    <recommendedName>
        <fullName evidence="5">S-adenosylmethionine:tRNA ribosyltransferase-isomerase</fullName>
        <ecNumber evidence="5">2.4.99.17</ecNumber>
    </recommendedName>
    <alternativeName>
        <fullName evidence="5">Queuosine biosynthesis protein QueA</fullName>
    </alternativeName>
</protein>
<dbReference type="FunFam" id="2.40.10.240:FF:000002">
    <property type="entry name" value="S-adenosylmethionine:tRNA ribosyltransferase-isomerase"/>
    <property type="match status" value="1"/>
</dbReference>
<keyword evidence="2 5" id="KW-0808">Transferase</keyword>
<dbReference type="Proteomes" id="UP000177187">
    <property type="component" value="Unassembled WGS sequence"/>
</dbReference>
<evidence type="ECO:0000256" key="4">
    <source>
        <dbReference type="ARBA" id="ARBA00022785"/>
    </source>
</evidence>
<evidence type="ECO:0000256" key="1">
    <source>
        <dbReference type="ARBA" id="ARBA00022490"/>
    </source>
</evidence>
<evidence type="ECO:0000256" key="5">
    <source>
        <dbReference type="HAMAP-Rule" id="MF_00113"/>
    </source>
</evidence>
<dbReference type="Gene3D" id="2.40.10.240">
    <property type="entry name" value="QueA-like"/>
    <property type="match status" value="1"/>
</dbReference>
<comment type="similarity">
    <text evidence="5">Belongs to the QueA family.</text>
</comment>
<comment type="subunit">
    <text evidence="5">Monomer.</text>
</comment>